<comment type="caution">
    <text evidence="2">The sequence shown here is derived from an EMBL/GenBank/DDBJ whole genome shotgun (WGS) entry which is preliminary data.</text>
</comment>
<evidence type="ECO:0000313" key="3">
    <source>
        <dbReference type="Proteomes" id="UP000016566"/>
    </source>
</evidence>
<sequence>MPRSGRAPFQISGCRGHHSGLFGRKREARPHVLRRLCGHRGRQQGHPQTYAQ</sequence>
<keyword evidence="3" id="KW-1185">Reference proteome</keyword>
<gene>
    <name evidence="2" type="ORF">MBELCI_3022</name>
</gene>
<proteinExistence type="predicted"/>
<feature type="region of interest" description="Disordered" evidence="1">
    <location>
        <begin position="1"/>
        <end position="28"/>
    </location>
</feature>
<dbReference type="EMBL" id="BATB01000054">
    <property type="protein sequence ID" value="GAD56970.1"/>
    <property type="molecule type" value="Genomic_DNA"/>
</dbReference>
<dbReference type="AlphaFoldDB" id="U2Z6C7"/>
<evidence type="ECO:0000313" key="2">
    <source>
        <dbReference type="EMBL" id="GAD56970.1"/>
    </source>
</evidence>
<reference evidence="2" key="1">
    <citation type="journal article" date="2013" name="Genome Announc.">
        <title>Draft Genome Sequence of Loktanella cinnabarina LL-001T, Isolated from Deep-Sea Floor Sediment.</title>
        <authorList>
            <person name="Nishi S."/>
            <person name="Tsubouchi T."/>
            <person name="Takaki Y."/>
            <person name="Koyanagi R."/>
            <person name="Satoh N."/>
            <person name="Maruyama T."/>
            <person name="Hatada Y."/>
        </authorList>
    </citation>
    <scope>NUCLEOTIDE SEQUENCE [LARGE SCALE GENOMIC DNA]</scope>
    <source>
        <strain evidence="2">LL-001</strain>
    </source>
</reference>
<protein>
    <submittedName>
        <fullName evidence="2">Uncharacterized protein</fullName>
    </submittedName>
</protein>
<dbReference type="Proteomes" id="UP000016566">
    <property type="component" value="Unassembled WGS sequence"/>
</dbReference>
<accession>U2Z6C7</accession>
<name>U2Z6C7_9RHOB</name>
<evidence type="ECO:0000256" key="1">
    <source>
        <dbReference type="SAM" id="MobiDB-lite"/>
    </source>
</evidence>
<organism evidence="2 3">
    <name type="scientific">Limimaricola cinnabarinus LL-001</name>
    <dbReference type="NCBI Taxonomy" id="1337093"/>
    <lineage>
        <taxon>Bacteria</taxon>
        <taxon>Pseudomonadati</taxon>
        <taxon>Pseudomonadota</taxon>
        <taxon>Alphaproteobacteria</taxon>
        <taxon>Rhodobacterales</taxon>
        <taxon>Paracoccaceae</taxon>
        <taxon>Limimaricola</taxon>
    </lineage>
</organism>
<dbReference type="STRING" id="1337093.MBELCI_3022"/>